<sequence>MEHTNNINIDIQFETNFWTVNKIENFYFIQWENKAGREMSDEEFKEHILSLAKLISTQGVANNINAFMVDTRLYHYTMNLDLQTWHDNEIIPGYIKNGIKRIAFILSGNLIQDLSIEQTFDEEKAQSGPLEVKYFTDSRAARQWVEKTL</sequence>
<protein>
    <recommendedName>
        <fullName evidence="3">STAS/SEC14 domain-containing protein</fullName>
    </recommendedName>
</protein>
<name>A0AAX1NCG0_9BACT</name>
<evidence type="ECO:0000313" key="1">
    <source>
        <dbReference type="EMBL" id="QWG05155.1"/>
    </source>
</evidence>
<evidence type="ECO:0000313" key="2">
    <source>
        <dbReference type="Proteomes" id="UP000678679"/>
    </source>
</evidence>
<dbReference type="KEGG" id="fya:KMW28_22280"/>
<gene>
    <name evidence="1" type="ORF">KMW28_22280</name>
</gene>
<dbReference type="Proteomes" id="UP000678679">
    <property type="component" value="Chromosome 2"/>
</dbReference>
<dbReference type="AlphaFoldDB" id="A0AAX1NCG0"/>
<accession>A0AAX1NCG0</accession>
<organism evidence="1 2">
    <name type="scientific">Flammeovirga yaeyamensis</name>
    <dbReference type="NCBI Taxonomy" id="367791"/>
    <lineage>
        <taxon>Bacteria</taxon>
        <taxon>Pseudomonadati</taxon>
        <taxon>Bacteroidota</taxon>
        <taxon>Cytophagia</taxon>
        <taxon>Cytophagales</taxon>
        <taxon>Flammeovirgaceae</taxon>
        <taxon>Flammeovirga</taxon>
    </lineage>
</organism>
<reference evidence="1 2" key="1">
    <citation type="submission" date="2021-05" db="EMBL/GenBank/DDBJ databases">
        <title>Comparative genomic studies on the polysaccharide-degrading batcterial strains of the Flammeovirga genus.</title>
        <authorList>
            <person name="Zewei F."/>
            <person name="Zheng Z."/>
            <person name="Yu L."/>
            <person name="Ruyue G."/>
            <person name="Yanhong M."/>
            <person name="Yuanyuan C."/>
            <person name="Jingyan G."/>
            <person name="Wenjun H."/>
        </authorList>
    </citation>
    <scope>NUCLEOTIDE SEQUENCE [LARGE SCALE GENOMIC DNA]</scope>
    <source>
        <strain evidence="1 2">NBRC:100898</strain>
    </source>
</reference>
<dbReference type="RefSeq" id="WP_169662175.1">
    <property type="nucleotide sequence ID" value="NZ_CP076133.1"/>
</dbReference>
<keyword evidence="2" id="KW-1185">Reference proteome</keyword>
<dbReference type="EMBL" id="CP076133">
    <property type="protein sequence ID" value="QWG05155.1"/>
    <property type="molecule type" value="Genomic_DNA"/>
</dbReference>
<proteinExistence type="predicted"/>
<evidence type="ECO:0008006" key="3">
    <source>
        <dbReference type="Google" id="ProtNLM"/>
    </source>
</evidence>